<keyword evidence="2" id="KW-0282">Flagellum</keyword>
<reference evidence="3" key="1">
    <citation type="submission" date="2016-11" db="EMBL/GenBank/DDBJ databases">
        <authorList>
            <person name="Varghese N."/>
            <person name="Submissions S."/>
        </authorList>
    </citation>
    <scope>NUCLEOTIDE SEQUENCE [LARGE SCALE GENOMIC DNA]</scope>
    <source>
        <strain evidence="3">DSM 16219</strain>
    </source>
</reference>
<dbReference type="RefSeq" id="WP_073475960.1">
    <property type="nucleotide sequence ID" value="NZ_FQZU01000012.1"/>
</dbReference>
<name>A0A1M6MFY5_9BACT</name>
<dbReference type="AlphaFoldDB" id="A0A1M6MFY5"/>
<dbReference type="EMBL" id="FQZU01000012">
    <property type="protein sequence ID" value="SHJ82338.1"/>
    <property type="molecule type" value="Genomic_DNA"/>
</dbReference>
<evidence type="ECO:0000313" key="2">
    <source>
        <dbReference type="EMBL" id="SHJ82338.1"/>
    </source>
</evidence>
<dbReference type="OrthoDB" id="5980200at2"/>
<accession>A0A1M6MFY5</accession>
<gene>
    <name evidence="2" type="ORF">SAMN02745216_02349</name>
</gene>
<protein>
    <submittedName>
        <fullName evidence="2">Flagellar hook-associated protein 2</fullName>
    </submittedName>
</protein>
<dbReference type="Pfam" id="PF07195">
    <property type="entry name" value="FliD_C"/>
    <property type="match status" value="1"/>
</dbReference>
<organism evidence="2 3">
    <name type="scientific">Desulfatibacillum alkenivorans DSM 16219</name>
    <dbReference type="NCBI Taxonomy" id="1121393"/>
    <lineage>
        <taxon>Bacteria</taxon>
        <taxon>Pseudomonadati</taxon>
        <taxon>Thermodesulfobacteriota</taxon>
        <taxon>Desulfobacteria</taxon>
        <taxon>Desulfobacterales</taxon>
        <taxon>Desulfatibacillaceae</taxon>
        <taxon>Desulfatibacillum</taxon>
    </lineage>
</organism>
<keyword evidence="3" id="KW-1185">Reference proteome</keyword>
<dbReference type="InterPro" id="IPR010809">
    <property type="entry name" value="FliD_C"/>
</dbReference>
<keyword evidence="2" id="KW-0969">Cilium</keyword>
<keyword evidence="2" id="KW-0966">Cell projection</keyword>
<dbReference type="GO" id="GO:0009421">
    <property type="term" value="C:bacterial-type flagellum filament cap"/>
    <property type="evidence" value="ECO:0007669"/>
    <property type="project" value="InterPro"/>
</dbReference>
<dbReference type="InterPro" id="IPR040026">
    <property type="entry name" value="FliD"/>
</dbReference>
<sequence>MNITGTYSNYLTISSLLAPLGATSSESTISTLFSSVVTKLQDQLNEAAFSRESSQALSEFYVGAADLAAKAGVLTLGDYGSVFFDRTAATSDASVVTAQARNALSSESGASTGSYAVTVEQLATAQENTGTALANTEVSVVEEGVERFKMIIEDTEFLLEVKVETGETNYIVLGKIADAINEAGAGVTAQVVDGEADGTSALQLTSETTGNAGVFLLEDVSGNAVAATGAALVSQEAQDSVYSINGEDYTSSYNNIYLDGGQLALSLNGAGEAAVTVAPDAENAANAIQAFAGELNAFIEFLQDNEQYITGDVLNSLTSYIEDQKSGLAAIGITLSEEGYLQVDGAALSQAASEDLEGVQDLFAGVDGLAVRAANLTNQIGGALPLNYAREAASVTASDLFDLGVYNSSSFILQSLLLDQVQGTVINTYA</sequence>
<evidence type="ECO:0000313" key="3">
    <source>
        <dbReference type="Proteomes" id="UP000183994"/>
    </source>
</evidence>
<evidence type="ECO:0000259" key="1">
    <source>
        <dbReference type="Pfam" id="PF07195"/>
    </source>
</evidence>
<dbReference type="GO" id="GO:0071973">
    <property type="term" value="P:bacterial-type flagellum-dependent cell motility"/>
    <property type="evidence" value="ECO:0007669"/>
    <property type="project" value="TreeGrafter"/>
</dbReference>
<dbReference type="Proteomes" id="UP000183994">
    <property type="component" value="Unassembled WGS sequence"/>
</dbReference>
<dbReference type="PANTHER" id="PTHR30288:SF0">
    <property type="entry name" value="FLAGELLAR HOOK-ASSOCIATED PROTEIN 2"/>
    <property type="match status" value="1"/>
</dbReference>
<dbReference type="STRING" id="1121393.SAMN02745216_02349"/>
<proteinExistence type="predicted"/>
<feature type="domain" description="Flagellar hook-associated protein 2 C-terminal" evidence="1">
    <location>
        <begin position="322"/>
        <end position="382"/>
    </location>
</feature>
<dbReference type="PANTHER" id="PTHR30288">
    <property type="entry name" value="FLAGELLAR CAP/ASSEMBLY PROTEIN FLID"/>
    <property type="match status" value="1"/>
</dbReference>
<dbReference type="GO" id="GO:0007155">
    <property type="term" value="P:cell adhesion"/>
    <property type="evidence" value="ECO:0007669"/>
    <property type="project" value="InterPro"/>
</dbReference>